<evidence type="ECO:0000256" key="3">
    <source>
        <dbReference type="ARBA" id="ARBA00022475"/>
    </source>
</evidence>
<dbReference type="Pfam" id="PF13855">
    <property type="entry name" value="LRR_8"/>
    <property type="match status" value="1"/>
</dbReference>
<reference evidence="14 15" key="1">
    <citation type="submission" date="2024-01" db="EMBL/GenBank/DDBJ databases">
        <title>The complete chloroplast genome sequence of Lithospermum erythrorhizon: insights into the phylogenetic relationship among Boraginaceae species and the maternal lineages of purple gromwells.</title>
        <authorList>
            <person name="Okada T."/>
            <person name="Watanabe K."/>
        </authorList>
    </citation>
    <scope>NUCLEOTIDE SEQUENCE [LARGE SCALE GENOMIC DNA]</scope>
</reference>
<dbReference type="Pfam" id="PF00560">
    <property type="entry name" value="LRR_1"/>
    <property type="match status" value="10"/>
</dbReference>
<dbReference type="PROSITE" id="PS51450">
    <property type="entry name" value="LRR"/>
    <property type="match status" value="2"/>
</dbReference>
<evidence type="ECO:0000256" key="4">
    <source>
        <dbReference type="ARBA" id="ARBA00022614"/>
    </source>
</evidence>
<evidence type="ECO:0000256" key="9">
    <source>
        <dbReference type="ARBA" id="ARBA00023136"/>
    </source>
</evidence>
<comment type="subcellular location">
    <subcellularLocation>
        <location evidence="1">Cell membrane</location>
        <topology evidence="1">Single-pass type I membrane protein</topology>
    </subcellularLocation>
</comment>
<dbReference type="Proteomes" id="UP001454036">
    <property type="component" value="Unassembled WGS sequence"/>
</dbReference>
<keyword evidence="10" id="KW-0325">Glycoprotein</keyword>
<feature type="domain" description="Leucine-rich repeat-containing N-terminal plant-type" evidence="13">
    <location>
        <begin position="654"/>
        <end position="678"/>
    </location>
</feature>
<keyword evidence="4" id="KW-0433">Leucine-rich repeat</keyword>
<dbReference type="FunFam" id="3.80.10.10:FF:000111">
    <property type="entry name" value="LRR receptor-like serine/threonine-protein kinase ERECTA"/>
    <property type="match status" value="1"/>
</dbReference>
<dbReference type="PANTHER" id="PTHR48063:SF101">
    <property type="entry name" value="LRR RECEPTOR-LIKE SERINE_THREONINE-PROTEIN KINASE FLS2"/>
    <property type="match status" value="1"/>
</dbReference>
<evidence type="ECO:0000313" key="14">
    <source>
        <dbReference type="EMBL" id="GAA0185868.1"/>
    </source>
</evidence>
<dbReference type="InterPro" id="IPR046956">
    <property type="entry name" value="RLP23-like"/>
</dbReference>
<feature type="domain" description="Leucine-rich repeat-containing N-terminal plant-type" evidence="13">
    <location>
        <begin position="42"/>
        <end position="77"/>
    </location>
</feature>
<evidence type="ECO:0000256" key="11">
    <source>
        <dbReference type="SAM" id="Phobius"/>
    </source>
</evidence>
<feature type="chain" id="PRO_5043819846" evidence="12">
    <location>
        <begin position="23"/>
        <end position="995"/>
    </location>
</feature>
<evidence type="ECO:0000256" key="6">
    <source>
        <dbReference type="ARBA" id="ARBA00022729"/>
    </source>
</evidence>
<evidence type="ECO:0000256" key="10">
    <source>
        <dbReference type="ARBA" id="ARBA00023180"/>
    </source>
</evidence>
<keyword evidence="9 11" id="KW-0472">Membrane</keyword>
<accession>A0AAV3RVZ0</accession>
<protein>
    <submittedName>
        <fullName evidence="14">Transmembrane signal receptor</fullName>
    </submittedName>
</protein>
<evidence type="ECO:0000256" key="7">
    <source>
        <dbReference type="ARBA" id="ARBA00022737"/>
    </source>
</evidence>
<dbReference type="InterPro" id="IPR001611">
    <property type="entry name" value="Leu-rich_rpt"/>
</dbReference>
<keyword evidence="3" id="KW-1003">Cell membrane</keyword>
<dbReference type="InterPro" id="IPR013210">
    <property type="entry name" value="LRR_N_plant-typ"/>
</dbReference>
<feature type="transmembrane region" description="Helical" evidence="11">
    <location>
        <begin position="938"/>
        <end position="959"/>
    </location>
</feature>
<feature type="signal peptide" evidence="12">
    <location>
        <begin position="1"/>
        <end position="22"/>
    </location>
</feature>
<keyword evidence="7" id="KW-0677">Repeat</keyword>
<keyword evidence="6 12" id="KW-0732">Signal</keyword>
<evidence type="ECO:0000256" key="1">
    <source>
        <dbReference type="ARBA" id="ARBA00004251"/>
    </source>
</evidence>
<dbReference type="GO" id="GO:0005886">
    <property type="term" value="C:plasma membrane"/>
    <property type="evidence" value="ECO:0007669"/>
    <property type="project" value="UniProtKB-SubCell"/>
</dbReference>
<dbReference type="GO" id="GO:0051707">
    <property type="term" value="P:response to other organism"/>
    <property type="evidence" value="ECO:0007669"/>
    <property type="project" value="UniProtKB-ARBA"/>
</dbReference>
<dbReference type="PANTHER" id="PTHR48063">
    <property type="entry name" value="LRR RECEPTOR-LIKE KINASE"/>
    <property type="match status" value="1"/>
</dbReference>
<keyword evidence="14" id="KW-0675">Receptor</keyword>
<comment type="similarity">
    <text evidence="2">Belongs to the RLP family.</text>
</comment>
<proteinExistence type="inferred from homology"/>
<organism evidence="14 15">
    <name type="scientific">Lithospermum erythrorhizon</name>
    <name type="common">Purple gromwell</name>
    <name type="synonym">Lithospermum officinale var. erythrorhizon</name>
    <dbReference type="NCBI Taxonomy" id="34254"/>
    <lineage>
        <taxon>Eukaryota</taxon>
        <taxon>Viridiplantae</taxon>
        <taxon>Streptophyta</taxon>
        <taxon>Embryophyta</taxon>
        <taxon>Tracheophyta</taxon>
        <taxon>Spermatophyta</taxon>
        <taxon>Magnoliopsida</taxon>
        <taxon>eudicotyledons</taxon>
        <taxon>Gunneridae</taxon>
        <taxon>Pentapetalae</taxon>
        <taxon>asterids</taxon>
        <taxon>lamiids</taxon>
        <taxon>Boraginales</taxon>
        <taxon>Boraginaceae</taxon>
        <taxon>Boraginoideae</taxon>
        <taxon>Lithospermeae</taxon>
        <taxon>Lithospermum</taxon>
    </lineage>
</organism>
<keyword evidence="8 11" id="KW-1133">Transmembrane helix</keyword>
<dbReference type="InterPro" id="IPR032675">
    <property type="entry name" value="LRR_dom_sf"/>
</dbReference>
<dbReference type="EMBL" id="BAABME010013148">
    <property type="protein sequence ID" value="GAA0185868.1"/>
    <property type="molecule type" value="Genomic_DNA"/>
</dbReference>
<dbReference type="SMART" id="SM00369">
    <property type="entry name" value="LRR_TYP"/>
    <property type="match status" value="10"/>
</dbReference>
<dbReference type="GO" id="GO:0006952">
    <property type="term" value="P:defense response"/>
    <property type="evidence" value="ECO:0007669"/>
    <property type="project" value="UniProtKB-ARBA"/>
</dbReference>
<dbReference type="InterPro" id="IPR003591">
    <property type="entry name" value="Leu-rich_rpt_typical-subtyp"/>
</dbReference>
<evidence type="ECO:0000256" key="8">
    <source>
        <dbReference type="ARBA" id="ARBA00022989"/>
    </source>
</evidence>
<comment type="caution">
    <text evidence="14">The sequence shown here is derived from an EMBL/GenBank/DDBJ whole genome shotgun (WGS) entry which is preliminary data.</text>
</comment>
<keyword evidence="15" id="KW-1185">Reference proteome</keyword>
<evidence type="ECO:0000259" key="13">
    <source>
        <dbReference type="Pfam" id="PF08263"/>
    </source>
</evidence>
<dbReference type="Gene3D" id="3.80.10.10">
    <property type="entry name" value="Ribonuclease Inhibitor"/>
    <property type="match status" value="4"/>
</dbReference>
<name>A0AAV3RVZ0_LITER</name>
<evidence type="ECO:0000313" key="15">
    <source>
        <dbReference type="Proteomes" id="UP001454036"/>
    </source>
</evidence>
<gene>
    <name evidence="14" type="ORF">LIER_33156</name>
</gene>
<dbReference type="PRINTS" id="PR00019">
    <property type="entry name" value="LEURICHRPT"/>
</dbReference>
<dbReference type="Pfam" id="PF08263">
    <property type="entry name" value="LRRNT_2"/>
    <property type="match status" value="2"/>
</dbReference>
<sequence>MLNLLLQIFFLVILQSRGSASAHCNFYDIEDNTITIKCSKVEKEALLSVREELIDHFGVLSSWGAGDCCKWQGVRCDNTTGHVIELDVSGISVSDFGGPKGKLSSSLVRFQYLNHLDLSLNNFHQEIPGVIGSLRKLEYLNLSYSKWERASISPDFRKLTKLQVLDLESSDITLENLDLLSHLYSIRYLNLNSVNLSTANDWWVQTISKLPLLEELHLSNCTLPSILVPSSLNTSNYSRYLSVVDLSSNINLLPSSIYPWLFNFSGSLTHIDLSHNNLPTSLPLEFGNMVRLSHLFMDSSRLVGEIPRSLGNLSNLVELKLAYNSLTGSIFTLMKDFSKNSGKSLRYLDMAVNCFTGPLVMQGFPSLKKLTLQWNQLDQLLLEGVFPNLQELDLTGNRLSGSVPDQLASHFPSLRYLSLESNEFNGTLPESISNISKLEYFFIGSNHLEGVITESHMLGLSALREIILSFNKNLAIKFSLTWIPPFQLDVISLCEVKQGPHFPKWLQNQHNFSVLDISNSGIVDKIPVWFWDLSSSLKELNLSNNKIHGVLPDISPFKFAVLDFSSNNLSGPLPILPPDVLTLDFSRNRFQGTTSVLCETNSLTYLDLSNNLLSGNLPNCSDGFSTLNVLILGNNNFSGSIPESFGSIVDIRILNIRDNILDGEIPGSLKNWKNVQVCDLGGNKLSGKLPEWIGMEWKGLIFLSLGFNTFSGKIPSSFCDLGNIKILDISRNKISGTVPKCFNKLDEMTTDTNFASTITSSYPYTSGGMSKVYILSASIMWKGIQSKFRNILGLVRCIDLSSNNLSGRIPLEITTLKGLIGLNLSRNYLSGTIPPNISLLSSLDFLDLSSNSISGIIPFSLSQLDSLGYLDLSYNNLSGKIPTSTSNKLQTFNASSYIGNSGLCGSPLPNGCPGDVIPGVPLFDHQDIAQDELFTSGFYASLAFGFVIGFGGICGSLLLNKSWRNVYFKFLSEMYDKLYVTLAVKKAQLLRCCLN</sequence>
<dbReference type="FunFam" id="3.80.10.10:FF:000095">
    <property type="entry name" value="LRR receptor-like serine/threonine-protein kinase GSO1"/>
    <property type="match status" value="1"/>
</dbReference>
<evidence type="ECO:0000256" key="5">
    <source>
        <dbReference type="ARBA" id="ARBA00022692"/>
    </source>
</evidence>
<keyword evidence="5 11" id="KW-0812">Transmembrane</keyword>
<evidence type="ECO:0000256" key="12">
    <source>
        <dbReference type="SAM" id="SignalP"/>
    </source>
</evidence>
<dbReference type="SUPFAM" id="SSF52058">
    <property type="entry name" value="L domain-like"/>
    <property type="match status" value="3"/>
</dbReference>
<dbReference type="FunFam" id="3.80.10.10:FF:001362">
    <property type="entry name" value="Lrr receptor-like serinethreonine-protein kinase gso2"/>
    <property type="match status" value="1"/>
</dbReference>
<evidence type="ECO:0000256" key="2">
    <source>
        <dbReference type="ARBA" id="ARBA00009592"/>
    </source>
</evidence>
<dbReference type="AlphaFoldDB" id="A0AAV3RVZ0"/>